<dbReference type="GO" id="GO:0016779">
    <property type="term" value="F:nucleotidyltransferase activity"/>
    <property type="evidence" value="ECO:0007669"/>
    <property type="project" value="UniProtKB-KW"/>
</dbReference>
<dbReference type="CDD" id="cd04182">
    <property type="entry name" value="GT_2_like_f"/>
    <property type="match status" value="1"/>
</dbReference>
<dbReference type="SUPFAM" id="SSF53448">
    <property type="entry name" value="Nucleotide-diphospho-sugar transferases"/>
    <property type="match status" value="1"/>
</dbReference>
<feature type="domain" description="MobA-like NTP transferase" evidence="2">
    <location>
        <begin position="9"/>
        <end position="167"/>
    </location>
</feature>
<dbReference type="InterPro" id="IPR029044">
    <property type="entry name" value="Nucleotide-diphossugar_trans"/>
</dbReference>
<dbReference type="InterPro" id="IPR025877">
    <property type="entry name" value="MobA-like_NTP_Trfase"/>
</dbReference>
<dbReference type="RefSeq" id="WP_008106158.1">
    <property type="nucleotide sequence ID" value="NZ_FOSD01000017.1"/>
</dbReference>
<dbReference type="Pfam" id="PF12804">
    <property type="entry name" value="NTP_transf_3"/>
    <property type="match status" value="1"/>
</dbReference>
<keyword evidence="3" id="KW-0808">Transferase</keyword>
<comment type="caution">
    <text evidence="3">The sequence shown here is derived from an EMBL/GenBank/DDBJ whole genome shotgun (WGS) entry which is preliminary data.</text>
</comment>
<keyword evidence="4" id="KW-1185">Reference proteome</keyword>
<gene>
    <name evidence="3" type="ORF">SAMN05518863_11710</name>
</gene>
<name>A0A1I4EBR2_9GAMM</name>
<evidence type="ECO:0000313" key="3">
    <source>
        <dbReference type="EMBL" id="SFL03182.1"/>
    </source>
</evidence>
<evidence type="ECO:0000259" key="2">
    <source>
        <dbReference type="Pfam" id="PF12804"/>
    </source>
</evidence>
<keyword evidence="3" id="KW-0548">Nucleotidyltransferase</keyword>
<sequence length="191" mass="20336">MITSSAGILILAAGKGSRYIASGGSGNKLLASMGDDALTVIETVIEQAKLSGLPVALVTRPDYLAVREQAERAGVQLVLCESGSSGESIAAGVAMTDRWNGWIITLGDMPWLTAAHYRRVNEALEQGAAQVRLTHQGKPGHPVGFDRRYAEALRNLNGDEGARALLDPRILITLEADADVHRDIDVVAKPR</sequence>
<dbReference type="Gene3D" id="3.90.550.10">
    <property type="entry name" value="Spore Coat Polysaccharide Biosynthesis Protein SpsA, Chain A"/>
    <property type="match status" value="1"/>
</dbReference>
<dbReference type="PANTHER" id="PTHR43777">
    <property type="entry name" value="MOLYBDENUM COFACTOR CYTIDYLYLTRANSFERASE"/>
    <property type="match status" value="1"/>
</dbReference>
<dbReference type="Proteomes" id="UP000198841">
    <property type="component" value="Unassembled WGS sequence"/>
</dbReference>
<accession>A0A1I4EBR2</accession>
<evidence type="ECO:0000313" key="4">
    <source>
        <dbReference type="Proteomes" id="UP000198841"/>
    </source>
</evidence>
<proteinExistence type="predicted"/>
<reference evidence="3 4" key="1">
    <citation type="submission" date="2016-10" db="EMBL/GenBank/DDBJ databases">
        <authorList>
            <person name="Varghese N."/>
            <person name="Submissions S."/>
        </authorList>
    </citation>
    <scope>NUCLEOTIDE SEQUENCE [LARGE SCALE GENOMIC DNA]</scope>
    <source>
        <strain evidence="3 4">YR512</strain>
    </source>
</reference>
<dbReference type="PANTHER" id="PTHR43777:SF1">
    <property type="entry name" value="MOLYBDENUM COFACTOR CYTIDYLYLTRANSFERASE"/>
    <property type="match status" value="1"/>
</dbReference>
<keyword evidence="1" id="KW-0460">Magnesium</keyword>
<organism evidence="3 4">
    <name type="scientific">Candidatus Pantoea symbiotica</name>
    <dbReference type="NCBI Taxonomy" id="1884370"/>
    <lineage>
        <taxon>Bacteria</taxon>
        <taxon>Pseudomonadati</taxon>
        <taxon>Pseudomonadota</taxon>
        <taxon>Gammaproteobacteria</taxon>
        <taxon>Enterobacterales</taxon>
        <taxon>Erwiniaceae</taxon>
        <taxon>Pantoea</taxon>
    </lineage>
</organism>
<evidence type="ECO:0000256" key="1">
    <source>
        <dbReference type="ARBA" id="ARBA00022842"/>
    </source>
</evidence>
<protein>
    <submittedName>
        <fullName evidence="3">Molybdenum cofactor cytidylyltransferase</fullName>
    </submittedName>
</protein>
<dbReference type="EMBL" id="FOSD01000017">
    <property type="protein sequence ID" value="SFL03182.1"/>
    <property type="molecule type" value="Genomic_DNA"/>
</dbReference>